<keyword evidence="1" id="KW-0378">Hydrolase</keyword>
<dbReference type="Gene3D" id="3.40.50.10710">
    <property type="entry name" value="Metallo-hydrolase/oxidoreductase"/>
    <property type="match status" value="1"/>
</dbReference>
<protein>
    <submittedName>
        <fullName evidence="4">MBL fold metallo-hydrolase</fullName>
    </submittedName>
</protein>
<keyword evidence="5" id="KW-1185">Reference proteome</keyword>
<evidence type="ECO:0000256" key="1">
    <source>
        <dbReference type="ARBA" id="ARBA00022839"/>
    </source>
</evidence>
<reference evidence="4 5" key="1">
    <citation type="submission" date="2020-12" db="EMBL/GenBank/DDBJ databases">
        <title>Brachybacterium sp. MASK1Z-5, whole genome shotgun sequence.</title>
        <authorList>
            <person name="Tuo L."/>
        </authorList>
    </citation>
    <scope>NUCLEOTIDE SEQUENCE [LARGE SCALE GENOMIC DNA]</scope>
    <source>
        <strain evidence="4 5">MASK1Z-5</strain>
    </source>
</reference>
<evidence type="ECO:0000259" key="3">
    <source>
        <dbReference type="SMART" id="SM00849"/>
    </source>
</evidence>
<name>A0ABS1B5T3_9MICO</name>
<proteinExistence type="predicted"/>
<dbReference type="PANTHER" id="PTHR43694">
    <property type="entry name" value="RIBONUCLEASE J"/>
    <property type="match status" value="1"/>
</dbReference>
<gene>
    <name evidence="4" type="ORF">I8D64_00430</name>
</gene>
<dbReference type="Proteomes" id="UP000612352">
    <property type="component" value="Unassembled WGS sequence"/>
</dbReference>
<dbReference type="RefSeq" id="WP_200500561.1">
    <property type="nucleotide sequence ID" value="NZ_JAEDAJ010000001.1"/>
</dbReference>
<evidence type="ECO:0000313" key="4">
    <source>
        <dbReference type="EMBL" id="MBK0329872.1"/>
    </source>
</evidence>
<accession>A0ABS1B5T3</accession>
<organism evidence="4 5">
    <name type="scientific">Brachybacterium halotolerans</name>
    <dbReference type="NCBI Taxonomy" id="2795215"/>
    <lineage>
        <taxon>Bacteria</taxon>
        <taxon>Bacillati</taxon>
        <taxon>Actinomycetota</taxon>
        <taxon>Actinomycetes</taxon>
        <taxon>Micrococcales</taxon>
        <taxon>Dermabacteraceae</taxon>
        <taxon>Brachybacterium</taxon>
    </lineage>
</organism>
<dbReference type="Pfam" id="PF12706">
    <property type="entry name" value="Lactamase_B_2"/>
    <property type="match status" value="1"/>
</dbReference>
<sequence>MDDPTGTSIEIHGGVRVIGGTKVLISTARARVLLDIGEDIPGEADLLRESTRVREGHGLADRLRLGAAPRIAGLFAPEELRAVGPGAQDVQALAAEDPRPLVVILSHAHIDHDGLLAHLRPEVRVLAHPETIALHRALEEAGATTPGTAARLTPIEEGEDVAVADLAVTVHRVDHDVRGAIGTIVRAPDGALAYTGDVNLHREDGVHTRAFLEAARGADVLVCETTMLSFDPPPLEPRSEEVIARVVTEALAGSEDLMLLSAYERDVDRAALLVRAAADARRTLVWPGRHAAVLTAMGIGGVVTWDGTRPQSGSQRRAGELAAGRERSAARTVGIDEVLESPDRFLVQIDPEDFTSLLDLPLGPTSAWIHSQGEPLGPFMRDWDVWQDWLERFGLATVPAGSSGHAGPLALREIVERIAPARVIALHGFHPERLEVDGVRTVLPEIGVPIPLREVGTR</sequence>
<keyword evidence="2" id="KW-0694">RNA-binding</keyword>
<comment type="caution">
    <text evidence="4">The sequence shown here is derived from an EMBL/GenBank/DDBJ whole genome shotgun (WGS) entry which is preliminary data.</text>
</comment>
<keyword evidence="1" id="KW-0540">Nuclease</keyword>
<dbReference type="PANTHER" id="PTHR43694:SF1">
    <property type="entry name" value="RIBONUCLEASE J"/>
    <property type="match status" value="1"/>
</dbReference>
<evidence type="ECO:0000313" key="5">
    <source>
        <dbReference type="Proteomes" id="UP000612352"/>
    </source>
</evidence>
<dbReference type="SUPFAM" id="SSF56281">
    <property type="entry name" value="Metallo-hydrolase/oxidoreductase"/>
    <property type="match status" value="1"/>
</dbReference>
<dbReference type="EMBL" id="JAEDAJ010000001">
    <property type="protein sequence ID" value="MBK0329872.1"/>
    <property type="molecule type" value="Genomic_DNA"/>
</dbReference>
<evidence type="ECO:0000256" key="2">
    <source>
        <dbReference type="ARBA" id="ARBA00022884"/>
    </source>
</evidence>
<feature type="domain" description="Metallo-beta-lactamase" evidence="3">
    <location>
        <begin position="19"/>
        <end position="254"/>
    </location>
</feature>
<dbReference type="Gene3D" id="3.60.15.10">
    <property type="entry name" value="Ribonuclease Z/Hydroxyacylglutathione hydrolase-like"/>
    <property type="match status" value="1"/>
</dbReference>
<dbReference type="InterPro" id="IPR036866">
    <property type="entry name" value="RibonucZ/Hydroxyglut_hydro"/>
</dbReference>
<dbReference type="InterPro" id="IPR042173">
    <property type="entry name" value="RNase_J_2"/>
</dbReference>
<dbReference type="SMART" id="SM00849">
    <property type="entry name" value="Lactamase_B"/>
    <property type="match status" value="1"/>
</dbReference>
<dbReference type="InterPro" id="IPR001279">
    <property type="entry name" value="Metallo-B-lactamas"/>
</dbReference>
<keyword evidence="1" id="KW-0269">Exonuclease</keyword>